<feature type="compositionally biased region" description="Low complexity" evidence="1">
    <location>
        <begin position="25"/>
        <end position="35"/>
    </location>
</feature>
<sequence length="125" mass="14094">MAFVIPLVKNDMDIYKSNKSRKISESSSVASTASARSRKISECRSDCSGPSNGQRAFPKYHSVPDRMSSAANFRVRTSSYSTNNRTKAAPVDKTDMKTDLKRSQSWLNKLKRFMKSKSDDERTKS</sequence>
<proteinExistence type="predicted"/>
<accession>A0A6J2X4B0</accession>
<dbReference type="OrthoDB" id="6357957at2759"/>
<dbReference type="RefSeq" id="XP_030746031.1">
    <property type="nucleotide sequence ID" value="XM_030890171.1"/>
</dbReference>
<feature type="region of interest" description="Disordered" evidence="1">
    <location>
        <begin position="18"/>
        <end position="62"/>
    </location>
</feature>
<dbReference type="GeneID" id="115874873"/>
<feature type="region of interest" description="Disordered" evidence="1">
    <location>
        <begin position="74"/>
        <end position="100"/>
    </location>
</feature>
<protein>
    <submittedName>
        <fullName evidence="3">Uncharacterized protein LOC115874873</fullName>
    </submittedName>
</protein>
<reference evidence="3" key="1">
    <citation type="submission" date="2025-08" db="UniProtKB">
        <authorList>
            <consortium name="RefSeq"/>
        </authorList>
    </citation>
    <scope>IDENTIFICATION</scope>
    <source>
        <tissue evidence="3">Gonads</tissue>
    </source>
</reference>
<name>A0A6J2X4B0_SITOR</name>
<feature type="compositionally biased region" description="Basic and acidic residues" evidence="1">
    <location>
        <begin position="90"/>
        <end position="100"/>
    </location>
</feature>
<evidence type="ECO:0000313" key="2">
    <source>
        <dbReference type="Proteomes" id="UP000504635"/>
    </source>
</evidence>
<dbReference type="InParanoid" id="A0A6J2X4B0"/>
<evidence type="ECO:0000256" key="1">
    <source>
        <dbReference type="SAM" id="MobiDB-lite"/>
    </source>
</evidence>
<keyword evidence="2" id="KW-1185">Reference proteome</keyword>
<evidence type="ECO:0000313" key="3">
    <source>
        <dbReference type="RefSeq" id="XP_030746031.1"/>
    </source>
</evidence>
<organism evidence="2 3">
    <name type="scientific">Sitophilus oryzae</name>
    <name type="common">Rice weevil</name>
    <name type="synonym">Curculio oryzae</name>
    <dbReference type="NCBI Taxonomy" id="7048"/>
    <lineage>
        <taxon>Eukaryota</taxon>
        <taxon>Metazoa</taxon>
        <taxon>Ecdysozoa</taxon>
        <taxon>Arthropoda</taxon>
        <taxon>Hexapoda</taxon>
        <taxon>Insecta</taxon>
        <taxon>Pterygota</taxon>
        <taxon>Neoptera</taxon>
        <taxon>Endopterygota</taxon>
        <taxon>Coleoptera</taxon>
        <taxon>Polyphaga</taxon>
        <taxon>Cucujiformia</taxon>
        <taxon>Curculionidae</taxon>
        <taxon>Dryophthorinae</taxon>
        <taxon>Sitophilus</taxon>
    </lineage>
</organism>
<dbReference type="AlphaFoldDB" id="A0A6J2X4B0"/>
<gene>
    <name evidence="3" type="primary">LOC115874873</name>
</gene>
<dbReference type="KEGG" id="soy:115874873"/>
<feature type="compositionally biased region" description="Polar residues" evidence="1">
    <location>
        <begin position="74"/>
        <end position="86"/>
    </location>
</feature>
<dbReference type="Proteomes" id="UP000504635">
    <property type="component" value="Unplaced"/>
</dbReference>